<gene>
    <name evidence="2" type="ORF">R1sor_024089</name>
</gene>
<feature type="compositionally biased region" description="Polar residues" evidence="1">
    <location>
        <begin position="14"/>
        <end position="31"/>
    </location>
</feature>
<dbReference type="AlphaFoldDB" id="A0ABD3GPM9"/>
<reference evidence="2 3" key="1">
    <citation type="submission" date="2024-09" db="EMBL/GenBank/DDBJ databases">
        <title>Chromosome-scale assembly of Riccia sorocarpa.</title>
        <authorList>
            <person name="Paukszto L."/>
        </authorList>
    </citation>
    <scope>NUCLEOTIDE SEQUENCE [LARGE SCALE GENOMIC DNA]</scope>
    <source>
        <strain evidence="2">LP-2024</strain>
        <tissue evidence="2">Aerial parts of the thallus</tissue>
    </source>
</reference>
<sequence>MSSQHHEAKWTFQRLRSNDSPLHSPFAPSQGTEKDDERKPVPYSHVFTTYKSSQKGLPAEYQDHLTQEKINNADWSAVEEMEVSVLLHLLLEWLMQLQEPIVADAIVTTALGRSDIESTIDELSKADKSSFATLQILACFMFQIVPVKPKLIRQLYSALAHILLTNSSLQSTKWEDVIREVSP</sequence>
<dbReference type="EMBL" id="JBJQOH010000007">
    <property type="protein sequence ID" value="KAL3681133.1"/>
    <property type="molecule type" value="Genomic_DNA"/>
</dbReference>
<evidence type="ECO:0000256" key="1">
    <source>
        <dbReference type="SAM" id="MobiDB-lite"/>
    </source>
</evidence>
<comment type="caution">
    <text evidence="2">The sequence shown here is derived from an EMBL/GenBank/DDBJ whole genome shotgun (WGS) entry which is preliminary data.</text>
</comment>
<evidence type="ECO:0000313" key="3">
    <source>
        <dbReference type="Proteomes" id="UP001633002"/>
    </source>
</evidence>
<accession>A0ABD3GPM9</accession>
<keyword evidence="3" id="KW-1185">Reference proteome</keyword>
<organism evidence="2 3">
    <name type="scientific">Riccia sorocarpa</name>
    <dbReference type="NCBI Taxonomy" id="122646"/>
    <lineage>
        <taxon>Eukaryota</taxon>
        <taxon>Viridiplantae</taxon>
        <taxon>Streptophyta</taxon>
        <taxon>Embryophyta</taxon>
        <taxon>Marchantiophyta</taxon>
        <taxon>Marchantiopsida</taxon>
        <taxon>Marchantiidae</taxon>
        <taxon>Marchantiales</taxon>
        <taxon>Ricciaceae</taxon>
        <taxon>Riccia</taxon>
    </lineage>
</organism>
<dbReference type="Proteomes" id="UP001633002">
    <property type="component" value="Unassembled WGS sequence"/>
</dbReference>
<protein>
    <submittedName>
        <fullName evidence="2">Uncharacterized protein</fullName>
    </submittedName>
</protein>
<feature type="region of interest" description="Disordered" evidence="1">
    <location>
        <begin position="1"/>
        <end position="40"/>
    </location>
</feature>
<name>A0ABD3GPM9_9MARC</name>
<proteinExistence type="predicted"/>
<evidence type="ECO:0000313" key="2">
    <source>
        <dbReference type="EMBL" id="KAL3681133.1"/>
    </source>
</evidence>